<keyword evidence="2" id="KW-0227">DNA damage</keyword>
<name>A0A382FYN4_9ZZZZ</name>
<evidence type="ECO:0000256" key="1">
    <source>
        <dbReference type="ARBA" id="ARBA00010817"/>
    </source>
</evidence>
<dbReference type="InterPro" id="IPR051912">
    <property type="entry name" value="Alkylbase_DNA_Glycosylase/TA"/>
</dbReference>
<accession>A0A382FYN4</accession>
<protein>
    <recommendedName>
        <fullName evidence="4">HhH-GPD domain-containing protein</fullName>
    </recommendedName>
</protein>
<reference evidence="5" key="1">
    <citation type="submission" date="2018-05" db="EMBL/GenBank/DDBJ databases">
        <authorList>
            <person name="Lanie J.A."/>
            <person name="Ng W.-L."/>
            <person name="Kazmierczak K.M."/>
            <person name="Andrzejewski T.M."/>
            <person name="Davidsen T.M."/>
            <person name="Wayne K.J."/>
            <person name="Tettelin H."/>
            <person name="Glass J.I."/>
            <person name="Rusch D."/>
            <person name="Podicherti R."/>
            <person name="Tsui H.-C.T."/>
            <person name="Winkler M.E."/>
        </authorList>
    </citation>
    <scope>NUCLEOTIDE SEQUENCE</scope>
</reference>
<dbReference type="GO" id="GO:0032131">
    <property type="term" value="F:alkylated DNA binding"/>
    <property type="evidence" value="ECO:0007669"/>
    <property type="project" value="TreeGrafter"/>
</dbReference>
<dbReference type="GO" id="GO:0006307">
    <property type="term" value="P:DNA alkylation repair"/>
    <property type="evidence" value="ECO:0007669"/>
    <property type="project" value="TreeGrafter"/>
</dbReference>
<dbReference type="InterPro" id="IPR003265">
    <property type="entry name" value="HhH-GPD_domain"/>
</dbReference>
<comment type="similarity">
    <text evidence="1">Belongs to the alkylbase DNA glycosidase AlkA family.</text>
</comment>
<dbReference type="GO" id="GO:0032993">
    <property type="term" value="C:protein-DNA complex"/>
    <property type="evidence" value="ECO:0007669"/>
    <property type="project" value="TreeGrafter"/>
</dbReference>
<dbReference type="Gene3D" id="1.10.340.30">
    <property type="entry name" value="Hypothetical protein, domain 2"/>
    <property type="match status" value="1"/>
</dbReference>
<evidence type="ECO:0000256" key="3">
    <source>
        <dbReference type="ARBA" id="ARBA00023204"/>
    </source>
</evidence>
<dbReference type="CDD" id="cd00056">
    <property type="entry name" value="ENDO3c"/>
    <property type="match status" value="1"/>
</dbReference>
<keyword evidence="3" id="KW-0234">DNA repair</keyword>
<evidence type="ECO:0000313" key="5">
    <source>
        <dbReference type="EMBL" id="SVB67347.1"/>
    </source>
</evidence>
<sequence length="185" mass="20869">VAALKKSDPELTTLLDTFEIEDWTPETDYFKSLSRAIIYQQLSGKAAKTISDRFIALYDGKDYPSSEDVLKTNHETLRSVGLSNAKAQYIKNISEAFLNETVDHAHLDSLSDKEIMAQLVSIKGVGPWTAQMFLMFTLNRPDVFPTGDLGVQKGFKQYFKLAELPTPVAMEKRAEKWKPYRTIAA</sequence>
<dbReference type="InterPro" id="IPR011257">
    <property type="entry name" value="DNA_glycosylase"/>
</dbReference>
<gene>
    <name evidence="5" type="ORF">METZ01_LOCUS220201</name>
</gene>
<dbReference type="PANTHER" id="PTHR43003:SF5">
    <property type="entry name" value="DNA-3-METHYLADENINE GLYCOSYLASE"/>
    <property type="match status" value="1"/>
</dbReference>
<dbReference type="Pfam" id="PF00730">
    <property type="entry name" value="HhH-GPD"/>
    <property type="match status" value="1"/>
</dbReference>
<dbReference type="Gene3D" id="1.10.1670.40">
    <property type="match status" value="1"/>
</dbReference>
<proteinExistence type="inferred from homology"/>
<feature type="domain" description="HhH-GPD" evidence="4">
    <location>
        <begin position="38"/>
        <end position="185"/>
    </location>
</feature>
<dbReference type="AlphaFoldDB" id="A0A382FYN4"/>
<dbReference type="GO" id="GO:0005634">
    <property type="term" value="C:nucleus"/>
    <property type="evidence" value="ECO:0007669"/>
    <property type="project" value="TreeGrafter"/>
</dbReference>
<dbReference type="GO" id="GO:0008725">
    <property type="term" value="F:DNA-3-methyladenine glycosylase activity"/>
    <property type="evidence" value="ECO:0007669"/>
    <property type="project" value="TreeGrafter"/>
</dbReference>
<evidence type="ECO:0000259" key="4">
    <source>
        <dbReference type="SMART" id="SM00478"/>
    </source>
</evidence>
<dbReference type="GO" id="GO:0043916">
    <property type="term" value="F:DNA-7-methylguanine glycosylase activity"/>
    <property type="evidence" value="ECO:0007669"/>
    <property type="project" value="TreeGrafter"/>
</dbReference>
<organism evidence="5">
    <name type="scientific">marine metagenome</name>
    <dbReference type="NCBI Taxonomy" id="408172"/>
    <lineage>
        <taxon>unclassified sequences</taxon>
        <taxon>metagenomes</taxon>
        <taxon>ecological metagenomes</taxon>
    </lineage>
</organism>
<feature type="non-terminal residue" evidence="5">
    <location>
        <position position="1"/>
    </location>
</feature>
<dbReference type="SMART" id="SM00478">
    <property type="entry name" value="ENDO3c"/>
    <property type="match status" value="1"/>
</dbReference>
<dbReference type="GO" id="GO:0006285">
    <property type="term" value="P:base-excision repair, AP site formation"/>
    <property type="evidence" value="ECO:0007669"/>
    <property type="project" value="TreeGrafter"/>
</dbReference>
<feature type="non-terminal residue" evidence="5">
    <location>
        <position position="185"/>
    </location>
</feature>
<evidence type="ECO:0000256" key="2">
    <source>
        <dbReference type="ARBA" id="ARBA00022763"/>
    </source>
</evidence>
<dbReference type="PANTHER" id="PTHR43003">
    <property type="entry name" value="DNA-3-METHYLADENINE GLYCOSYLASE"/>
    <property type="match status" value="1"/>
</dbReference>
<dbReference type="SUPFAM" id="SSF48150">
    <property type="entry name" value="DNA-glycosylase"/>
    <property type="match status" value="1"/>
</dbReference>
<dbReference type="EMBL" id="UINC01052238">
    <property type="protein sequence ID" value="SVB67347.1"/>
    <property type="molecule type" value="Genomic_DNA"/>
</dbReference>
<dbReference type="FunFam" id="1.10.340.30:FF:000004">
    <property type="entry name" value="DNA-3-methyladenine glycosylase II"/>
    <property type="match status" value="1"/>
</dbReference>